<name>A0A915BDG1_PARUN</name>
<dbReference type="GO" id="GO:0016020">
    <property type="term" value="C:membrane"/>
    <property type="evidence" value="ECO:0007669"/>
    <property type="project" value="InterPro"/>
</dbReference>
<keyword evidence="1" id="KW-0812">Transmembrane</keyword>
<feature type="transmembrane region" description="Helical" evidence="1">
    <location>
        <begin position="117"/>
        <end position="138"/>
    </location>
</feature>
<dbReference type="GO" id="GO:0005783">
    <property type="term" value="C:endoplasmic reticulum"/>
    <property type="evidence" value="ECO:0007669"/>
    <property type="project" value="TreeGrafter"/>
</dbReference>
<evidence type="ECO:0000256" key="1">
    <source>
        <dbReference type="SAM" id="Phobius"/>
    </source>
</evidence>
<dbReference type="PANTHER" id="PTHR21329:SF3">
    <property type="entry name" value="PHOSPHATIDYLINOSITOL N-ACETYLGLUCOSAMINYLTRANSFERASE SUBUNIT Q"/>
    <property type="match status" value="1"/>
</dbReference>
<dbReference type="Proteomes" id="UP000887569">
    <property type="component" value="Unplaced"/>
</dbReference>
<accession>A0A915BDG1</accession>
<dbReference type="GO" id="GO:0006506">
    <property type="term" value="P:GPI anchor biosynthetic process"/>
    <property type="evidence" value="ECO:0007669"/>
    <property type="project" value="InterPro"/>
</dbReference>
<keyword evidence="1" id="KW-0472">Membrane</keyword>
<organism evidence="2 3">
    <name type="scientific">Parascaris univalens</name>
    <name type="common">Nematode worm</name>
    <dbReference type="NCBI Taxonomy" id="6257"/>
    <lineage>
        <taxon>Eukaryota</taxon>
        <taxon>Metazoa</taxon>
        <taxon>Ecdysozoa</taxon>
        <taxon>Nematoda</taxon>
        <taxon>Chromadorea</taxon>
        <taxon>Rhabditida</taxon>
        <taxon>Spirurina</taxon>
        <taxon>Ascaridomorpha</taxon>
        <taxon>Ascaridoidea</taxon>
        <taxon>Ascarididae</taxon>
        <taxon>Parascaris</taxon>
    </lineage>
</organism>
<feature type="transmembrane region" description="Helical" evidence="1">
    <location>
        <begin position="180"/>
        <end position="197"/>
    </location>
</feature>
<feature type="transmembrane region" description="Helical" evidence="1">
    <location>
        <begin position="217"/>
        <end position="244"/>
    </location>
</feature>
<keyword evidence="1" id="KW-1133">Transmembrane helix</keyword>
<sequence length="272" mass="31536">MSTMNERQDSASDRRYEDSNIRLYWSTAKGCMQSLINRSAIFARIRYKCSSSYRLKRQFLDSTLGLLTWYLLVMADLFPPNIFAILSFTLISIKELIIWLSLYPVGLKLNSPLNNALSNFFLYHIYLWQIYLSMLSAWLGATMLAISCILGLSIFLAAISDLISLLTIHMFCFHVYSTRLTLLFYYGISSLWRVFRGRKYNPLRERVDSVELDSRQIFIATLFLMTLIFLAPTVLIYLIVFATLRFSVIGTKRALEILARIEDELITQIVAF</sequence>
<dbReference type="AlphaFoldDB" id="A0A915BDG1"/>
<reference evidence="3" key="1">
    <citation type="submission" date="2022-11" db="UniProtKB">
        <authorList>
            <consortium name="WormBaseParasite"/>
        </authorList>
    </citation>
    <scope>IDENTIFICATION</scope>
</reference>
<dbReference type="Pfam" id="PF05024">
    <property type="entry name" value="Gpi1"/>
    <property type="match status" value="1"/>
</dbReference>
<protein>
    <submittedName>
        <fullName evidence="3">Uncharacterized protein</fullName>
    </submittedName>
</protein>
<evidence type="ECO:0000313" key="3">
    <source>
        <dbReference type="WBParaSite" id="PgR035X_g066_t02"/>
    </source>
</evidence>
<dbReference type="InterPro" id="IPR007720">
    <property type="entry name" value="PigQ/GPI1"/>
</dbReference>
<dbReference type="PANTHER" id="PTHR21329">
    <property type="entry name" value="PHOSPHATIDYLINOSITOL N-ACETYLGLUCOSAMINYLTRANSFERASE SUBUNIT Q-RELATED"/>
    <property type="match status" value="1"/>
</dbReference>
<proteinExistence type="predicted"/>
<dbReference type="WBParaSite" id="PgR035X_g066_t02">
    <property type="protein sequence ID" value="PgR035X_g066_t02"/>
    <property type="gene ID" value="PgR035X_g066"/>
</dbReference>
<evidence type="ECO:0000313" key="2">
    <source>
        <dbReference type="Proteomes" id="UP000887569"/>
    </source>
</evidence>
<feature type="transmembrane region" description="Helical" evidence="1">
    <location>
        <begin position="144"/>
        <end position="168"/>
    </location>
</feature>
<keyword evidence="2" id="KW-1185">Reference proteome</keyword>
<feature type="transmembrane region" description="Helical" evidence="1">
    <location>
        <begin position="84"/>
        <end position="105"/>
    </location>
</feature>